<keyword evidence="6" id="KW-1185">Reference proteome</keyword>
<dbReference type="PANTHER" id="PTHR43479:SF11">
    <property type="entry name" value="ACREF_ENVCD OPERON REPRESSOR-RELATED"/>
    <property type="match status" value="1"/>
</dbReference>
<reference evidence="5 6" key="1">
    <citation type="submission" date="2024-06" db="EMBL/GenBank/DDBJ databases">
        <title>Sorghum-associated microbial communities from plants grown in Nebraska, USA.</title>
        <authorList>
            <person name="Schachtman D."/>
        </authorList>
    </citation>
    <scope>NUCLEOTIDE SEQUENCE [LARGE SCALE GENOMIC DNA]</scope>
    <source>
        <strain evidence="5 6">736</strain>
    </source>
</reference>
<dbReference type="InterPro" id="IPR023772">
    <property type="entry name" value="DNA-bd_HTH_TetR-type_CS"/>
</dbReference>
<protein>
    <submittedName>
        <fullName evidence="5">AcrR family transcriptional regulator</fullName>
    </submittedName>
</protein>
<dbReference type="Proteomes" id="UP001549363">
    <property type="component" value="Unassembled WGS sequence"/>
</dbReference>
<dbReference type="SUPFAM" id="SSF46689">
    <property type="entry name" value="Homeodomain-like"/>
    <property type="match status" value="1"/>
</dbReference>
<dbReference type="PRINTS" id="PR00455">
    <property type="entry name" value="HTHTETR"/>
</dbReference>
<dbReference type="PANTHER" id="PTHR43479">
    <property type="entry name" value="ACREF/ENVCD OPERON REPRESSOR-RELATED"/>
    <property type="match status" value="1"/>
</dbReference>
<dbReference type="InterPro" id="IPR001647">
    <property type="entry name" value="HTH_TetR"/>
</dbReference>
<organism evidence="5 6">
    <name type="scientific">Lysinibacillus parviboronicapiens</name>
    <dbReference type="NCBI Taxonomy" id="436516"/>
    <lineage>
        <taxon>Bacteria</taxon>
        <taxon>Bacillati</taxon>
        <taxon>Bacillota</taxon>
        <taxon>Bacilli</taxon>
        <taxon>Bacillales</taxon>
        <taxon>Bacillaceae</taxon>
        <taxon>Lysinibacillus</taxon>
    </lineage>
</organism>
<evidence type="ECO:0000256" key="2">
    <source>
        <dbReference type="ARBA" id="ARBA00023125"/>
    </source>
</evidence>
<evidence type="ECO:0000313" key="6">
    <source>
        <dbReference type="Proteomes" id="UP001549363"/>
    </source>
</evidence>
<proteinExistence type="predicted"/>
<evidence type="ECO:0000256" key="3">
    <source>
        <dbReference type="PROSITE-ProRule" id="PRU00335"/>
    </source>
</evidence>
<dbReference type="InterPro" id="IPR050624">
    <property type="entry name" value="HTH-type_Tx_Regulator"/>
</dbReference>
<feature type="domain" description="HTH tetR-type" evidence="4">
    <location>
        <begin position="5"/>
        <end position="65"/>
    </location>
</feature>
<feature type="DNA-binding region" description="H-T-H motif" evidence="3">
    <location>
        <begin position="28"/>
        <end position="47"/>
    </location>
</feature>
<dbReference type="PROSITE" id="PS01081">
    <property type="entry name" value="HTH_TETR_1"/>
    <property type="match status" value="1"/>
</dbReference>
<comment type="caution">
    <text evidence="5">The sequence shown here is derived from an EMBL/GenBank/DDBJ whole genome shotgun (WGS) entry which is preliminary data.</text>
</comment>
<keyword evidence="2 3" id="KW-0238">DNA-binding</keyword>
<keyword evidence="1" id="KW-0678">Repressor</keyword>
<dbReference type="InterPro" id="IPR009057">
    <property type="entry name" value="Homeodomain-like_sf"/>
</dbReference>
<dbReference type="Gene3D" id="1.10.10.60">
    <property type="entry name" value="Homeodomain-like"/>
    <property type="match status" value="1"/>
</dbReference>
<dbReference type="PROSITE" id="PS50977">
    <property type="entry name" value="HTH_TETR_2"/>
    <property type="match status" value="1"/>
</dbReference>
<accession>A0ABV2PG14</accession>
<evidence type="ECO:0000259" key="4">
    <source>
        <dbReference type="PROSITE" id="PS50977"/>
    </source>
</evidence>
<gene>
    <name evidence="5" type="ORF">ABIA69_001030</name>
</gene>
<dbReference type="EMBL" id="JBEPSB010000003">
    <property type="protein sequence ID" value="MET4559887.1"/>
    <property type="molecule type" value="Genomic_DNA"/>
</dbReference>
<dbReference type="Gene3D" id="1.10.357.10">
    <property type="entry name" value="Tetracycline Repressor, domain 2"/>
    <property type="match status" value="1"/>
</dbReference>
<evidence type="ECO:0000313" key="5">
    <source>
        <dbReference type="EMBL" id="MET4559887.1"/>
    </source>
</evidence>
<name>A0ABV2PG14_9BACI</name>
<sequence>MRNREETCKKILETAYVMFSEKGFDKTSLSMIAADVGISKPAIYYYFTSKDELIEYLFDEICRDISLSNTFDYSDISRTNLKQKLLEIGYQSIDEQASDKHFNKIFNQYILLASRDDKYMTRLLDVQAGYLKSYQDLFSYAVEIEAISATNIEAKAHMLAMVIDNISNFMLTGSKLDYKGIWQEAVESVLREQAL</sequence>
<dbReference type="RefSeq" id="WP_354471130.1">
    <property type="nucleotide sequence ID" value="NZ_JBEPSB010000003.1"/>
</dbReference>
<evidence type="ECO:0000256" key="1">
    <source>
        <dbReference type="ARBA" id="ARBA00022491"/>
    </source>
</evidence>
<dbReference type="Pfam" id="PF00440">
    <property type="entry name" value="TetR_N"/>
    <property type="match status" value="1"/>
</dbReference>